<evidence type="ECO:0000256" key="1">
    <source>
        <dbReference type="SAM" id="MobiDB-lite"/>
    </source>
</evidence>
<organism evidence="3 4">
    <name type="scientific">Streptosporangium canum</name>
    <dbReference type="NCBI Taxonomy" id="324952"/>
    <lineage>
        <taxon>Bacteria</taxon>
        <taxon>Bacillati</taxon>
        <taxon>Actinomycetota</taxon>
        <taxon>Actinomycetes</taxon>
        <taxon>Streptosporangiales</taxon>
        <taxon>Streptosporangiaceae</taxon>
        <taxon>Streptosporangium</taxon>
    </lineage>
</organism>
<dbReference type="AlphaFoldDB" id="A0A1I3F6A8"/>
<evidence type="ECO:0000256" key="2">
    <source>
        <dbReference type="SAM" id="Phobius"/>
    </source>
</evidence>
<dbReference type="EMBL" id="FOQY01000001">
    <property type="protein sequence ID" value="SFI06748.1"/>
    <property type="molecule type" value="Genomic_DNA"/>
</dbReference>
<feature type="transmembrane region" description="Helical" evidence="2">
    <location>
        <begin position="109"/>
        <end position="132"/>
    </location>
</feature>
<sequence length="339" mass="35357">MADVGGNSSGRSRERYVPSYEALTAPMPVIRDEDGTTVGTRVPRRFPIGDGEEPVLVSRRDLDGAFPGSAPVYPPSTFGNPGTHGDGGPAASPAPAAPPARTGNNRFRAAVGAVAAVVSAAAIIGAFVLFSADEPDDPVPMPRADAATEPMLPRAVPTITLPGVPKVKAMQPLPGTPSPVLGTVTDTKAAIAYVKLGAPWTARAIPSFSVGHQVGAARLPRTMVASGTLPGAAPANALKTGADFRRVALTAVRWTIRHHYPAGSKVVWTASQEPVAGRGWTFGYQVSYRVKGERRTSQAALSLLDVGRRKPAMLFVTVPDTRKQLWADIAPLVASARAL</sequence>
<accession>A0A1I3F6A8</accession>
<protein>
    <submittedName>
        <fullName evidence="3">Uncharacterized protein</fullName>
    </submittedName>
</protein>
<name>A0A1I3F6A8_9ACTN</name>
<keyword evidence="4" id="KW-1185">Reference proteome</keyword>
<proteinExistence type="predicted"/>
<keyword evidence="2" id="KW-0472">Membrane</keyword>
<dbReference type="Proteomes" id="UP000199111">
    <property type="component" value="Unassembled WGS sequence"/>
</dbReference>
<keyword evidence="2" id="KW-1133">Transmembrane helix</keyword>
<evidence type="ECO:0000313" key="3">
    <source>
        <dbReference type="EMBL" id="SFI06748.1"/>
    </source>
</evidence>
<keyword evidence="2" id="KW-0812">Transmembrane</keyword>
<gene>
    <name evidence="3" type="ORF">SAMN05216275_10119</name>
</gene>
<feature type="region of interest" description="Disordered" evidence="1">
    <location>
        <begin position="27"/>
        <end position="51"/>
    </location>
</feature>
<evidence type="ECO:0000313" key="4">
    <source>
        <dbReference type="Proteomes" id="UP000199111"/>
    </source>
</evidence>
<reference evidence="4" key="1">
    <citation type="submission" date="2016-10" db="EMBL/GenBank/DDBJ databases">
        <authorList>
            <person name="Varghese N."/>
            <person name="Submissions S."/>
        </authorList>
    </citation>
    <scope>NUCLEOTIDE SEQUENCE [LARGE SCALE GENOMIC DNA]</scope>
    <source>
        <strain evidence="4">CGMCC 4.2126</strain>
    </source>
</reference>
<feature type="region of interest" description="Disordered" evidence="1">
    <location>
        <begin position="66"/>
        <end position="101"/>
    </location>
</feature>
<dbReference type="GeneID" id="96295920"/>
<dbReference type="RefSeq" id="WP_143120746.1">
    <property type="nucleotide sequence ID" value="NZ_FOQY01000001.1"/>
</dbReference>